<dbReference type="EMBL" id="BOMB01000015">
    <property type="protein sequence ID" value="GID11854.1"/>
    <property type="molecule type" value="Genomic_DNA"/>
</dbReference>
<gene>
    <name evidence="1" type="ORF">Aru02nite_27430</name>
</gene>
<dbReference type="RefSeq" id="WP_203657848.1">
    <property type="nucleotide sequence ID" value="NZ_BAAAZM010000005.1"/>
</dbReference>
<dbReference type="AlphaFoldDB" id="A0A8J3NA00"/>
<proteinExistence type="predicted"/>
<organism evidence="1 2">
    <name type="scientific">Actinocatenispora rupis</name>
    <dbReference type="NCBI Taxonomy" id="519421"/>
    <lineage>
        <taxon>Bacteria</taxon>
        <taxon>Bacillati</taxon>
        <taxon>Actinomycetota</taxon>
        <taxon>Actinomycetes</taxon>
        <taxon>Micromonosporales</taxon>
        <taxon>Micromonosporaceae</taxon>
        <taxon>Actinocatenispora</taxon>
    </lineage>
</organism>
<keyword evidence="2" id="KW-1185">Reference proteome</keyword>
<name>A0A8J3NA00_9ACTN</name>
<evidence type="ECO:0000313" key="2">
    <source>
        <dbReference type="Proteomes" id="UP000612808"/>
    </source>
</evidence>
<evidence type="ECO:0008006" key="3">
    <source>
        <dbReference type="Google" id="ProtNLM"/>
    </source>
</evidence>
<evidence type="ECO:0000313" key="1">
    <source>
        <dbReference type="EMBL" id="GID11854.1"/>
    </source>
</evidence>
<sequence length="143" mass="15667">MPTEVYEFGPKPLRGLGTAALTAAIVGASLLRPGPLTYPFVAAGGLLTVWQLALLAPGRPWFRADAEGVHIRPLTSLRYRVRLRWDEIDRIDVAGTLNVYPAGNARFDRDELRARYQVPLLATGVDRAALSAELRRLSAGRFG</sequence>
<comment type="caution">
    <text evidence="1">The sequence shown here is derived from an EMBL/GenBank/DDBJ whole genome shotgun (WGS) entry which is preliminary data.</text>
</comment>
<dbReference type="Proteomes" id="UP000612808">
    <property type="component" value="Unassembled WGS sequence"/>
</dbReference>
<protein>
    <recommendedName>
        <fullName evidence="3">PH domain-containing protein</fullName>
    </recommendedName>
</protein>
<reference evidence="1" key="1">
    <citation type="submission" date="2021-01" db="EMBL/GenBank/DDBJ databases">
        <title>Whole genome shotgun sequence of Actinocatenispora rupis NBRC 107355.</title>
        <authorList>
            <person name="Komaki H."/>
            <person name="Tamura T."/>
        </authorList>
    </citation>
    <scope>NUCLEOTIDE SEQUENCE</scope>
    <source>
        <strain evidence="1">NBRC 107355</strain>
    </source>
</reference>
<accession>A0A8J3NA00</accession>